<dbReference type="RefSeq" id="WP_066615958.1">
    <property type="nucleotide sequence ID" value="NZ_JBHSYQ010000015.1"/>
</dbReference>
<evidence type="ECO:0000313" key="3">
    <source>
        <dbReference type="Proteomes" id="UP001596405"/>
    </source>
</evidence>
<name>A0ABW2DQW7_9BACT</name>
<gene>
    <name evidence="2" type="ORF">ACFQHR_17655</name>
</gene>
<evidence type="ECO:0000313" key="2">
    <source>
        <dbReference type="EMBL" id="MFC6999465.1"/>
    </source>
</evidence>
<dbReference type="Proteomes" id="UP001596405">
    <property type="component" value="Unassembled WGS sequence"/>
</dbReference>
<comment type="caution">
    <text evidence="2">The sequence shown here is derived from an EMBL/GenBank/DDBJ whole genome shotgun (WGS) entry which is preliminary data.</text>
</comment>
<keyword evidence="1" id="KW-0732">Signal</keyword>
<reference evidence="3" key="1">
    <citation type="journal article" date="2019" name="Int. J. Syst. Evol. Microbiol.">
        <title>The Global Catalogue of Microorganisms (GCM) 10K type strain sequencing project: providing services to taxonomists for standard genome sequencing and annotation.</title>
        <authorList>
            <consortium name="The Broad Institute Genomics Platform"/>
            <consortium name="The Broad Institute Genome Sequencing Center for Infectious Disease"/>
            <person name="Wu L."/>
            <person name="Ma J."/>
        </authorList>
    </citation>
    <scope>NUCLEOTIDE SEQUENCE [LARGE SCALE GENOMIC DNA]</scope>
    <source>
        <strain evidence="3">CGMCC 4.7393</strain>
    </source>
</reference>
<feature type="chain" id="PRO_5047540676" evidence="1">
    <location>
        <begin position="18"/>
        <end position="140"/>
    </location>
</feature>
<dbReference type="EMBL" id="JBHSYQ010000015">
    <property type="protein sequence ID" value="MFC6999465.1"/>
    <property type="molecule type" value="Genomic_DNA"/>
</dbReference>
<accession>A0ABW2DQW7</accession>
<proteinExistence type="predicted"/>
<sequence>MKKLFTFLLLLPLFTLAAGNSPINKDNIITVTSNVPASIALSHIKSLLEKQGYTIKELNEEAGTLSTEPKQNNFGATAILVSIKKMDWTQINISGSFAKENDTTPASPVEFGNKDCEGAWTEFEDIAKALKGIKVSYSRK</sequence>
<organism evidence="2 3">
    <name type="scientific">Rufibacter roseus</name>
    <dbReference type="NCBI Taxonomy" id="1567108"/>
    <lineage>
        <taxon>Bacteria</taxon>
        <taxon>Pseudomonadati</taxon>
        <taxon>Bacteroidota</taxon>
        <taxon>Cytophagia</taxon>
        <taxon>Cytophagales</taxon>
        <taxon>Hymenobacteraceae</taxon>
        <taxon>Rufibacter</taxon>
    </lineage>
</organism>
<evidence type="ECO:0000256" key="1">
    <source>
        <dbReference type="SAM" id="SignalP"/>
    </source>
</evidence>
<keyword evidence="3" id="KW-1185">Reference proteome</keyword>
<feature type="signal peptide" evidence="1">
    <location>
        <begin position="1"/>
        <end position="17"/>
    </location>
</feature>
<protein>
    <submittedName>
        <fullName evidence="2">Uncharacterized protein</fullName>
    </submittedName>
</protein>